<dbReference type="InterPro" id="IPR016181">
    <property type="entry name" value="Acyl_CoA_acyltransferase"/>
</dbReference>
<organism evidence="4 5">
    <name type="scientific">Alteromonas genovensis</name>
    <dbReference type="NCBI Taxonomy" id="471225"/>
    <lineage>
        <taxon>Bacteria</taxon>
        <taxon>Pseudomonadati</taxon>
        <taxon>Pseudomonadota</taxon>
        <taxon>Gammaproteobacteria</taxon>
        <taxon>Alteromonadales</taxon>
        <taxon>Alteromonadaceae</taxon>
        <taxon>Alteromonas/Salinimonas group</taxon>
        <taxon>Alteromonas</taxon>
    </lineage>
</organism>
<keyword evidence="5" id="KW-1185">Reference proteome</keyword>
<dbReference type="PROSITE" id="PS51186">
    <property type="entry name" value="GNAT"/>
    <property type="match status" value="1"/>
</dbReference>
<sequence>MDASFKSQAQHCPSEVSFRLAKASDLDALEHIEQRSFDSDRLSRRRMRYWIKAEHGILLLAESGSGIVGYGLVILRKGSRSARLYSLAVLGEARGQRIAPSLLQKLEALAAEKQKLFIRLEVAEDNKAAIKMYKQLGYRKFGIYRQYYATGADALRFQKPIQYASAIGPQQHYPWYKQTTAFTCGPSALMMAMKYVQEDTRFDQTTEIAIWRQATTIFMTSGHGGCHPLGLALAGHQRGFDVEVYSTQINDLFVDGVRSEHKKSIMRIVEQDFIERALKANIVVHKTDIQLAEIEAALSKGYGVICLISTYQFHGIKAPHWVVITHADERCLYLHDPDGSEGFYDEAGVRLDSTNHNGGLGLNGIAVSDADTADSEDIDLDYQHLPILKQDFASLSVFGKTKLRTCLVIKPRGS</sequence>
<dbReference type="PANTHER" id="PTHR43877:SF2">
    <property type="entry name" value="AMINOALKYLPHOSPHONATE N-ACETYLTRANSFERASE-RELATED"/>
    <property type="match status" value="1"/>
</dbReference>
<dbReference type="GO" id="GO:0016747">
    <property type="term" value="F:acyltransferase activity, transferring groups other than amino-acyl groups"/>
    <property type="evidence" value="ECO:0007669"/>
    <property type="project" value="InterPro"/>
</dbReference>
<dbReference type="CDD" id="cd04301">
    <property type="entry name" value="NAT_SF"/>
    <property type="match status" value="1"/>
</dbReference>
<name>A0A6N9TEY3_9ALTE</name>
<dbReference type="RefSeq" id="WP_163106562.1">
    <property type="nucleotide sequence ID" value="NZ_JAAAWO010000006.1"/>
</dbReference>
<dbReference type="Gene3D" id="3.40.630.30">
    <property type="match status" value="1"/>
</dbReference>
<dbReference type="InterPro" id="IPR050832">
    <property type="entry name" value="Bact_Acetyltransf"/>
</dbReference>
<dbReference type="Proteomes" id="UP000471381">
    <property type="component" value="Unassembled WGS sequence"/>
</dbReference>
<dbReference type="Pfam" id="PF00583">
    <property type="entry name" value="Acetyltransf_1"/>
    <property type="match status" value="1"/>
</dbReference>
<dbReference type="AlphaFoldDB" id="A0A6N9TEY3"/>
<dbReference type="InterPro" id="IPR021770">
    <property type="entry name" value="DUF3335"/>
</dbReference>
<evidence type="ECO:0000313" key="4">
    <source>
        <dbReference type="EMBL" id="NDW15853.1"/>
    </source>
</evidence>
<keyword evidence="2" id="KW-0012">Acyltransferase</keyword>
<evidence type="ECO:0000256" key="1">
    <source>
        <dbReference type="ARBA" id="ARBA00022679"/>
    </source>
</evidence>
<comment type="caution">
    <text evidence="4">The sequence shown here is derived from an EMBL/GenBank/DDBJ whole genome shotgun (WGS) entry which is preliminary data.</text>
</comment>
<gene>
    <name evidence="4" type="ORF">GTQ48_10020</name>
</gene>
<proteinExistence type="predicted"/>
<dbReference type="InterPro" id="IPR000182">
    <property type="entry name" value="GNAT_dom"/>
</dbReference>
<evidence type="ECO:0000256" key="2">
    <source>
        <dbReference type="ARBA" id="ARBA00023315"/>
    </source>
</evidence>
<accession>A0A6N9TEY3</accession>
<dbReference type="SUPFAM" id="SSF55729">
    <property type="entry name" value="Acyl-CoA N-acyltransferases (Nat)"/>
    <property type="match status" value="1"/>
</dbReference>
<keyword evidence="1 4" id="KW-0808">Transferase</keyword>
<dbReference type="Pfam" id="PF11814">
    <property type="entry name" value="DUF3335"/>
    <property type="match status" value="1"/>
</dbReference>
<dbReference type="PANTHER" id="PTHR43877">
    <property type="entry name" value="AMINOALKYLPHOSPHONATE N-ACETYLTRANSFERASE-RELATED-RELATED"/>
    <property type="match status" value="1"/>
</dbReference>
<protein>
    <submittedName>
        <fullName evidence="4">GNAT family N-acetyltransferase</fullName>
    </submittedName>
</protein>
<dbReference type="Gene3D" id="3.90.70.10">
    <property type="entry name" value="Cysteine proteinases"/>
    <property type="match status" value="1"/>
</dbReference>
<dbReference type="EMBL" id="JAAAWO010000006">
    <property type="protein sequence ID" value="NDW15853.1"/>
    <property type="molecule type" value="Genomic_DNA"/>
</dbReference>
<evidence type="ECO:0000313" key="5">
    <source>
        <dbReference type="Proteomes" id="UP000471381"/>
    </source>
</evidence>
<feature type="domain" description="N-acetyltransferase" evidence="3">
    <location>
        <begin position="16"/>
        <end position="162"/>
    </location>
</feature>
<reference evidence="4 5" key="1">
    <citation type="submission" date="2020-01" db="EMBL/GenBank/DDBJ databases">
        <title>Genomes of bacteria type strains.</title>
        <authorList>
            <person name="Chen J."/>
            <person name="Zhu S."/>
            <person name="Yang J."/>
        </authorList>
    </citation>
    <scope>NUCLEOTIDE SEQUENCE [LARGE SCALE GENOMIC DNA]</scope>
    <source>
        <strain evidence="4 5">LMG 24078</strain>
    </source>
</reference>
<evidence type="ECO:0000259" key="3">
    <source>
        <dbReference type="PROSITE" id="PS51186"/>
    </source>
</evidence>